<sequence length="64" mass="6467">MQSVDNGSTWVPFPAPLTADSTSVSVAAIFIGTIKYKLIVVGGSLAGDSNEIDVVGTIPPPPAP</sequence>
<proteinExistence type="predicted"/>
<gene>
    <name evidence="1" type="ORF">BRE01_45990</name>
</gene>
<organism evidence="1 2">
    <name type="scientific">Brevibacillus reuszeri</name>
    <dbReference type="NCBI Taxonomy" id="54915"/>
    <lineage>
        <taxon>Bacteria</taxon>
        <taxon>Bacillati</taxon>
        <taxon>Bacillota</taxon>
        <taxon>Bacilli</taxon>
        <taxon>Bacillales</taxon>
        <taxon>Paenibacillaceae</taxon>
        <taxon>Brevibacillus</taxon>
    </lineage>
</organism>
<accession>A0ABQ0TSK0</accession>
<comment type="caution">
    <text evidence="1">The sequence shown here is derived from an EMBL/GenBank/DDBJ whole genome shotgun (WGS) entry which is preliminary data.</text>
</comment>
<protein>
    <submittedName>
        <fullName evidence="1">Uncharacterized protein</fullName>
    </submittedName>
</protein>
<name>A0ABQ0TSK0_9BACL</name>
<dbReference type="EMBL" id="BJON01000018">
    <property type="protein sequence ID" value="GED70897.1"/>
    <property type="molecule type" value="Genomic_DNA"/>
</dbReference>
<keyword evidence="2" id="KW-1185">Reference proteome</keyword>
<dbReference type="Proteomes" id="UP000319578">
    <property type="component" value="Unassembled WGS sequence"/>
</dbReference>
<evidence type="ECO:0000313" key="1">
    <source>
        <dbReference type="EMBL" id="GED70897.1"/>
    </source>
</evidence>
<evidence type="ECO:0000313" key="2">
    <source>
        <dbReference type="Proteomes" id="UP000319578"/>
    </source>
</evidence>
<reference evidence="1 2" key="1">
    <citation type="submission" date="2019-06" db="EMBL/GenBank/DDBJ databases">
        <title>Whole genome shotgun sequence of Brevibacillus reuszeri NBRC 15719.</title>
        <authorList>
            <person name="Hosoyama A."/>
            <person name="Uohara A."/>
            <person name="Ohji S."/>
            <person name="Ichikawa N."/>
        </authorList>
    </citation>
    <scope>NUCLEOTIDE SEQUENCE [LARGE SCALE GENOMIC DNA]</scope>
    <source>
        <strain evidence="1 2">NBRC 15719</strain>
    </source>
</reference>